<evidence type="ECO:0000256" key="1">
    <source>
        <dbReference type="SAM" id="MobiDB-lite"/>
    </source>
</evidence>
<evidence type="ECO:0000313" key="2">
    <source>
        <dbReference type="EMBL" id="PAN32863.1"/>
    </source>
</evidence>
<feature type="compositionally biased region" description="Basic residues" evidence="1">
    <location>
        <begin position="75"/>
        <end position="84"/>
    </location>
</feature>
<accession>A0A2S3HYU4</accession>
<name>A0A2S3HYU4_9POAL</name>
<feature type="region of interest" description="Disordered" evidence="1">
    <location>
        <begin position="1"/>
        <end position="97"/>
    </location>
</feature>
<dbReference type="AlphaFoldDB" id="A0A2S3HYU4"/>
<reference evidence="2" key="1">
    <citation type="submission" date="2018-04" db="EMBL/GenBank/DDBJ databases">
        <title>WGS assembly of Panicum hallii.</title>
        <authorList>
            <person name="Lovell J."/>
            <person name="Jenkins J."/>
            <person name="Lowry D."/>
            <person name="Mamidi S."/>
            <person name="Sreedasyam A."/>
            <person name="Weng X."/>
            <person name="Barry K."/>
            <person name="Bonette J."/>
            <person name="Campitelli B."/>
            <person name="Daum C."/>
            <person name="Gordon S."/>
            <person name="Gould B."/>
            <person name="Lipzen A."/>
            <person name="Macqueen A."/>
            <person name="Palacio-Mejia J."/>
            <person name="Plott C."/>
            <person name="Shakirov E."/>
            <person name="Shu S."/>
            <person name="Yoshinaga Y."/>
            <person name="Zane M."/>
            <person name="Rokhsar D."/>
            <person name="Grimwood J."/>
            <person name="Schmutz J."/>
            <person name="Juenger T."/>
        </authorList>
    </citation>
    <scope>NUCLEOTIDE SEQUENCE [LARGE SCALE GENOMIC DNA]</scope>
    <source>
        <strain evidence="2">FIL2</strain>
    </source>
</reference>
<dbReference type="EMBL" id="CM008050">
    <property type="protein sequence ID" value="PAN32863.1"/>
    <property type="molecule type" value="Genomic_DNA"/>
</dbReference>
<proteinExistence type="predicted"/>
<feature type="compositionally biased region" description="Low complexity" evidence="1">
    <location>
        <begin position="1"/>
        <end position="36"/>
    </location>
</feature>
<organism evidence="2">
    <name type="scientific">Panicum hallii</name>
    <dbReference type="NCBI Taxonomy" id="206008"/>
    <lineage>
        <taxon>Eukaryota</taxon>
        <taxon>Viridiplantae</taxon>
        <taxon>Streptophyta</taxon>
        <taxon>Embryophyta</taxon>
        <taxon>Tracheophyta</taxon>
        <taxon>Spermatophyta</taxon>
        <taxon>Magnoliopsida</taxon>
        <taxon>Liliopsida</taxon>
        <taxon>Poales</taxon>
        <taxon>Poaceae</taxon>
        <taxon>PACMAD clade</taxon>
        <taxon>Panicoideae</taxon>
        <taxon>Panicodae</taxon>
        <taxon>Paniceae</taxon>
        <taxon>Panicinae</taxon>
        <taxon>Panicum</taxon>
        <taxon>Panicum sect. Panicum</taxon>
    </lineage>
</organism>
<dbReference type="Proteomes" id="UP000243499">
    <property type="component" value="Chromosome 5"/>
</dbReference>
<dbReference type="Gramene" id="PAN32863">
    <property type="protein sequence ID" value="PAN32863"/>
    <property type="gene ID" value="PAHAL_5G517300"/>
</dbReference>
<sequence>MLRRGAASRTAPRAAAAPLVTRGGASRPSGAGRRCPAAPPPVPHRRRAEHAPVLRSGGRAAGHLAQGSPPFGARGARRLPHRRPPPPPRSLLHPNSSPWLALRLTSARRSRRGHAPVLCGPDAAGAAPGSANSRASWLCLSTAAPLIRWVPRSRRSQYQTKPLSPTTQRLPAALSVFVSSLRGAGRLHEEPLIRLQARLQRQSGRAEQLGNVRAPKHFWDWRCDH</sequence>
<protein>
    <submittedName>
        <fullName evidence="2">Uncharacterized protein</fullName>
    </submittedName>
</protein>
<gene>
    <name evidence="2" type="ORF">PAHAL_5G517300</name>
</gene>